<evidence type="ECO:0000313" key="3">
    <source>
        <dbReference type="Proteomes" id="UP000027456"/>
    </source>
</evidence>
<reference evidence="2 3" key="1">
    <citation type="submission" date="2013-12" db="EMBL/GenBank/DDBJ databases">
        <authorList>
            <person name="Cubeta M."/>
            <person name="Pakala S."/>
            <person name="Fedorova N."/>
            <person name="Thomas E."/>
            <person name="Dean R."/>
            <person name="Jabaji S."/>
            <person name="Neate S."/>
            <person name="Toda T."/>
            <person name="Tavantzis S."/>
            <person name="Vilgalys R."/>
            <person name="Bharathan N."/>
            <person name="Pakala S."/>
            <person name="Losada L.S."/>
            <person name="Zafar N."/>
            <person name="Nierman W."/>
        </authorList>
    </citation>
    <scope>NUCLEOTIDE SEQUENCE [LARGE SCALE GENOMIC DNA]</scope>
    <source>
        <strain evidence="2 3">123E</strain>
    </source>
</reference>
<dbReference type="Proteomes" id="UP000027456">
    <property type="component" value="Unassembled WGS sequence"/>
</dbReference>
<feature type="domain" description="Ubiquitin-like" evidence="1">
    <location>
        <begin position="115"/>
        <end position="192"/>
    </location>
</feature>
<dbReference type="OrthoDB" id="428577at2759"/>
<dbReference type="CDD" id="cd17039">
    <property type="entry name" value="Ubl_ubiquitin_like"/>
    <property type="match status" value="1"/>
</dbReference>
<comment type="caution">
    <text evidence="2">The sequence shown here is derived from an EMBL/GenBank/DDBJ whole genome shotgun (WGS) entry which is preliminary data.</text>
</comment>
<evidence type="ECO:0000259" key="1">
    <source>
        <dbReference type="PROSITE" id="PS50053"/>
    </source>
</evidence>
<organism evidence="2 3">
    <name type="scientific">Rhizoctonia solani 123E</name>
    <dbReference type="NCBI Taxonomy" id="1423351"/>
    <lineage>
        <taxon>Eukaryota</taxon>
        <taxon>Fungi</taxon>
        <taxon>Dikarya</taxon>
        <taxon>Basidiomycota</taxon>
        <taxon>Agaricomycotina</taxon>
        <taxon>Agaricomycetes</taxon>
        <taxon>Cantharellales</taxon>
        <taxon>Ceratobasidiaceae</taxon>
        <taxon>Rhizoctonia</taxon>
    </lineage>
</organism>
<protein>
    <submittedName>
        <fullName evidence="2">Putative ubiquitin family protein</fullName>
    </submittedName>
</protein>
<dbReference type="AlphaFoldDB" id="A0A074RXD4"/>
<name>A0A074RXD4_9AGAM</name>
<accession>A0A074RXD4</accession>
<sequence length="427" mass="47667">MYANTNLNGVWRKPTPKYPLESKQNKSAFIAVEYSSRKVAILRSSSYMNTIASIKKAFSDLQQLANQRIQLFVKIDQIDDLVQVIEDLWAELVPFVSLLTVVKTAIVEPLFDNYIQISVKPDFGAEQFFNVTLMSTLPSLRSMVQERMPQGPAGDDFSLFYNGRLMSGVGTLVSYGVEDGCVIKAERGRRMGKPVIYLFSPSPLQNVHVELSLVNGWHFSAIYPPTPITSPPDDSLGEAISWTVDTRLDGSLFDRLTNREVAYLFWEAHACTVPGALISPPTTPSAELGGFDPARPIVLPSHSALLPFSKVTEYIDDALLGMKLHAEARTSFITYWLPNLSKHSHIALRFLPQDQYEAAAPLHVTPVPEIVTRVFMLFMGVRESDLGSWESAQIPAQEWSRIVGVNAEKAKDVTLFRVLEWGGMEIQ</sequence>
<keyword evidence="3" id="KW-1185">Reference proteome</keyword>
<evidence type="ECO:0000313" key="2">
    <source>
        <dbReference type="EMBL" id="KEP51731.1"/>
    </source>
</evidence>
<dbReference type="SUPFAM" id="SSF54236">
    <property type="entry name" value="Ubiquitin-like"/>
    <property type="match status" value="1"/>
</dbReference>
<gene>
    <name evidence="2" type="ORF">V565_056470</name>
</gene>
<dbReference type="EMBL" id="AZST01000147">
    <property type="protein sequence ID" value="KEP51731.1"/>
    <property type="molecule type" value="Genomic_DNA"/>
</dbReference>
<dbReference type="InterPro" id="IPR000626">
    <property type="entry name" value="Ubiquitin-like_dom"/>
</dbReference>
<dbReference type="HOGENOM" id="CLU_028134_0_0_1"/>
<dbReference type="InterPro" id="IPR029071">
    <property type="entry name" value="Ubiquitin-like_domsf"/>
</dbReference>
<proteinExistence type="predicted"/>
<dbReference type="PROSITE" id="PS50053">
    <property type="entry name" value="UBIQUITIN_2"/>
    <property type="match status" value="1"/>
</dbReference>